<proteinExistence type="predicted"/>
<protein>
    <submittedName>
        <fullName evidence="2">Uncharacterized protein</fullName>
    </submittedName>
</protein>
<sequence>MEKAVHSSTTSGPAIPGEATKTGTSIIDTAASAVQSFAPVNQIHQHLCAYVNPIFINSTFSSCIICASPFSVCKLREIYDCVYMFFLSCLCSELPWI</sequence>
<dbReference type="AlphaFoldDB" id="A0A6D2K961"/>
<name>A0A6D2K961_9BRAS</name>
<keyword evidence="3" id="KW-1185">Reference proteome</keyword>
<comment type="caution">
    <text evidence="2">The sequence shown here is derived from an EMBL/GenBank/DDBJ whole genome shotgun (WGS) entry which is preliminary data.</text>
</comment>
<accession>A0A6D2K961</accession>
<reference evidence="2" key="1">
    <citation type="submission" date="2020-01" db="EMBL/GenBank/DDBJ databases">
        <authorList>
            <person name="Mishra B."/>
        </authorList>
    </citation>
    <scope>NUCLEOTIDE SEQUENCE [LARGE SCALE GENOMIC DNA]</scope>
</reference>
<feature type="region of interest" description="Disordered" evidence="1">
    <location>
        <begin position="1"/>
        <end position="21"/>
    </location>
</feature>
<feature type="compositionally biased region" description="Polar residues" evidence="1">
    <location>
        <begin position="1"/>
        <end position="12"/>
    </location>
</feature>
<dbReference type="EMBL" id="CACVBM020001418">
    <property type="protein sequence ID" value="CAA7049607.1"/>
    <property type="molecule type" value="Genomic_DNA"/>
</dbReference>
<gene>
    <name evidence="2" type="ORF">MERR_LOCUS36842</name>
</gene>
<organism evidence="2 3">
    <name type="scientific">Microthlaspi erraticum</name>
    <dbReference type="NCBI Taxonomy" id="1685480"/>
    <lineage>
        <taxon>Eukaryota</taxon>
        <taxon>Viridiplantae</taxon>
        <taxon>Streptophyta</taxon>
        <taxon>Embryophyta</taxon>
        <taxon>Tracheophyta</taxon>
        <taxon>Spermatophyta</taxon>
        <taxon>Magnoliopsida</taxon>
        <taxon>eudicotyledons</taxon>
        <taxon>Gunneridae</taxon>
        <taxon>Pentapetalae</taxon>
        <taxon>rosids</taxon>
        <taxon>malvids</taxon>
        <taxon>Brassicales</taxon>
        <taxon>Brassicaceae</taxon>
        <taxon>Coluteocarpeae</taxon>
        <taxon>Microthlaspi</taxon>
    </lineage>
</organism>
<dbReference type="OrthoDB" id="1901244at2759"/>
<evidence type="ECO:0000313" key="3">
    <source>
        <dbReference type="Proteomes" id="UP000467841"/>
    </source>
</evidence>
<dbReference type="Proteomes" id="UP000467841">
    <property type="component" value="Unassembled WGS sequence"/>
</dbReference>
<evidence type="ECO:0000313" key="2">
    <source>
        <dbReference type="EMBL" id="CAA7049607.1"/>
    </source>
</evidence>
<evidence type="ECO:0000256" key="1">
    <source>
        <dbReference type="SAM" id="MobiDB-lite"/>
    </source>
</evidence>